<accession>A0A0N4SXE1</accession>
<dbReference type="AlphaFoldDB" id="A0A0N4SXE1"/>
<dbReference type="WBParaSite" id="BPAG_0000033401-mRNA-1">
    <property type="protein sequence ID" value="BPAG_0000033401-mRNA-1"/>
    <property type="gene ID" value="BPAG_0000033401"/>
</dbReference>
<name>A0A0N4SXE1_BRUPA</name>
<evidence type="ECO:0000313" key="2">
    <source>
        <dbReference type="Proteomes" id="UP000278627"/>
    </source>
</evidence>
<sequence>MPIVMDIRKIEYHSEMNQNLKPVRDNRWIEESQAHVSFVIIKISDVKMMVLCRHTLLAAQKKSDNELDSENFITYHSEQQKCCTERTLENNMGQNIQIG</sequence>
<proteinExistence type="predicted"/>
<dbReference type="EMBL" id="UZAD01000013">
    <property type="protein sequence ID" value="VDN81521.1"/>
    <property type="molecule type" value="Genomic_DNA"/>
</dbReference>
<reference evidence="3" key="1">
    <citation type="submission" date="2017-02" db="UniProtKB">
        <authorList>
            <consortium name="WormBaseParasite"/>
        </authorList>
    </citation>
    <scope>IDENTIFICATION</scope>
</reference>
<dbReference type="Proteomes" id="UP000278627">
    <property type="component" value="Unassembled WGS sequence"/>
</dbReference>
<reference evidence="1 2" key="2">
    <citation type="submission" date="2018-11" db="EMBL/GenBank/DDBJ databases">
        <authorList>
            <consortium name="Pathogen Informatics"/>
        </authorList>
    </citation>
    <scope>NUCLEOTIDE SEQUENCE [LARGE SCALE GENOMIC DNA]</scope>
</reference>
<organism evidence="3">
    <name type="scientific">Brugia pahangi</name>
    <name type="common">Filarial nematode worm</name>
    <dbReference type="NCBI Taxonomy" id="6280"/>
    <lineage>
        <taxon>Eukaryota</taxon>
        <taxon>Metazoa</taxon>
        <taxon>Ecdysozoa</taxon>
        <taxon>Nematoda</taxon>
        <taxon>Chromadorea</taxon>
        <taxon>Rhabditida</taxon>
        <taxon>Spirurina</taxon>
        <taxon>Spiruromorpha</taxon>
        <taxon>Filarioidea</taxon>
        <taxon>Onchocercidae</taxon>
        <taxon>Brugia</taxon>
    </lineage>
</organism>
<evidence type="ECO:0000313" key="3">
    <source>
        <dbReference type="WBParaSite" id="BPAG_0000033401-mRNA-1"/>
    </source>
</evidence>
<keyword evidence="2" id="KW-1185">Reference proteome</keyword>
<evidence type="ECO:0000313" key="1">
    <source>
        <dbReference type="EMBL" id="VDN81521.1"/>
    </source>
</evidence>
<protein>
    <submittedName>
        <fullName evidence="1 3">Uncharacterized protein</fullName>
    </submittedName>
</protein>
<gene>
    <name evidence="1" type="ORF">BPAG_LOCUS335</name>
</gene>